<dbReference type="AlphaFoldDB" id="A0A8H3H8N4"/>
<feature type="region of interest" description="Disordered" evidence="5">
    <location>
        <begin position="122"/>
        <end position="147"/>
    </location>
</feature>
<dbReference type="GO" id="GO:0008234">
    <property type="term" value="F:cysteine-type peptidase activity"/>
    <property type="evidence" value="ECO:0007669"/>
    <property type="project" value="UniProtKB-KW"/>
</dbReference>
<keyword evidence="4" id="KW-0788">Thiol protease</keyword>
<accession>A0A8H3H8N4</accession>
<comment type="caution">
    <text evidence="6">The sequence shown here is derived from an EMBL/GenBank/DDBJ whole genome shotgun (WGS) entry which is preliminary data.</text>
</comment>
<keyword evidence="3" id="KW-0378">Hydrolase</keyword>
<evidence type="ECO:0000256" key="1">
    <source>
        <dbReference type="ARBA" id="ARBA00006641"/>
    </source>
</evidence>
<evidence type="ECO:0000256" key="2">
    <source>
        <dbReference type="ARBA" id="ARBA00022670"/>
    </source>
</evidence>
<dbReference type="Proteomes" id="UP000663888">
    <property type="component" value="Unassembled WGS sequence"/>
</dbReference>
<evidence type="ECO:0000256" key="3">
    <source>
        <dbReference type="ARBA" id="ARBA00022801"/>
    </source>
</evidence>
<evidence type="ECO:0000256" key="4">
    <source>
        <dbReference type="ARBA" id="ARBA00022807"/>
    </source>
</evidence>
<name>A0A8H3H8N4_9AGAM</name>
<dbReference type="PANTHER" id="PTHR23402">
    <property type="entry name" value="PROTEASE FAMILY C15 PYROGLUTAMYL-PEPTIDASE I-RELATED"/>
    <property type="match status" value="1"/>
</dbReference>
<dbReference type="InterPro" id="IPR016125">
    <property type="entry name" value="Peptidase_C15-like"/>
</dbReference>
<proteinExistence type="inferred from homology"/>
<keyword evidence="2" id="KW-0645">Protease</keyword>
<protein>
    <recommendedName>
        <fullName evidence="8">Pyroglutamyl-peptidase</fullName>
    </recommendedName>
</protein>
<evidence type="ECO:0000256" key="5">
    <source>
        <dbReference type="SAM" id="MobiDB-lite"/>
    </source>
</evidence>
<dbReference type="InterPro" id="IPR036440">
    <property type="entry name" value="Peptidase_C15-like_sf"/>
</dbReference>
<sequence>MATLDTVLAKPEKKSLKVLVTGFGPFRDIETNPSWLAAKPLNNQTLKLTKPAGPARPHAPKPRPIEIEAHISAIEVPVTYSAVLSTVPPLHASKQYDVILHVGVKSWSGLAVERLAHKTGYNEPDAEGRRCDPVVEKPKADHGETEAQPVKRGFGRGFEEFGEELRTGVDVDEVVKHLKSKGLKSTSPSNDPGRYLCDFIYFCSLACARKEESKVKVLFMHVPPIGLPYQVEDMTKAIKGIIEYFALHA</sequence>
<gene>
    <name evidence="6" type="ORF">RDB_LOCUS160681</name>
</gene>
<evidence type="ECO:0008006" key="8">
    <source>
        <dbReference type="Google" id="ProtNLM"/>
    </source>
</evidence>
<dbReference type="PANTHER" id="PTHR23402:SF1">
    <property type="entry name" value="PYROGLUTAMYL-PEPTIDASE I"/>
    <property type="match status" value="1"/>
</dbReference>
<reference evidence="6" key="1">
    <citation type="submission" date="2021-01" db="EMBL/GenBank/DDBJ databases">
        <authorList>
            <person name="Kaushik A."/>
        </authorList>
    </citation>
    <scope>NUCLEOTIDE SEQUENCE</scope>
    <source>
        <strain evidence="6">AG4-R118</strain>
    </source>
</reference>
<comment type="similarity">
    <text evidence="1">Belongs to the peptidase C15 family.</text>
</comment>
<dbReference type="EMBL" id="CAJMWX010001828">
    <property type="protein sequence ID" value="CAE6506581.1"/>
    <property type="molecule type" value="Genomic_DNA"/>
</dbReference>
<dbReference type="GO" id="GO:0006508">
    <property type="term" value="P:proteolysis"/>
    <property type="evidence" value="ECO:0007669"/>
    <property type="project" value="UniProtKB-KW"/>
</dbReference>
<organism evidence="6 7">
    <name type="scientific">Rhizoctonia solani</name>
    <dbReference type="NCBI Taxonomy" id="456999"/>
    <lineage>
        <taxon>Eukaryota</taxon>
        <taxon>Fungi</taxon>
        <taxon>Dikarya</taxon>
        <taxon>Basidiomycota</taxon>
        <taxon>Agaricomycotina</taxon>
        <taxon>Agaricomycetes</taxon>
        <taxon>Cantharellales</taxon>
        <taxon>Ceratobasidiaceae</taxon>
        <taxon>Rhizoctonia</taxon>
    </lineage>
</organism>
<dbReference type="SUPFAM" id="SSF53182">
    <property type="entry name" value="Pyrrolidone carboxyl peptidase (pyroglutamate aminopeptidase)"/>
    <property type="match status" value="1"/>
</dbReference>
<dbReference type="Gene3D" id="3.40.630.20">
    <property type="entry name" value="Peptidase C15, pyroglutamyl peptidase I-like"/>
    <property type="match status" value="1"/>
</dbReference>
<feature type="compositionally biased region" description="Basic and acidic residues" evidence="5">
    <location>
        <begin position="126"/>
        <end position="145"/>
    </location>
</feature>
<evidence type="ECO:0000313" key="6">
    <source>
        <dbReference type="EMBL" id="CAE6506581.1"/>
    </source>
</evidence>
<evidence type="ECO:0000313" key="7">
    <source>
        <dbReference type="Proteomes" id="UP000663888"/>
    </source>
</evidence>